<dbReference type="RefSeq" id="WP_264881509.1">
    <property type="nucleotide sequence ID" value="NZ_JAPDOB010000001.1"/>
</dbReference>
<organism evidence="2 3">
    <name type="scientific">Sphingomonas arvum</name>
    <dbReference type="NCBI Taxonomy" id="2992113"/>
    <lineage>
        <taxon>Bacteria</taxon>
        <taxon>Pseudomonadati</taxon>
        <taxon>Pseudomonadota</taxon>
        <taxon>Alphaproteobacteria</taxon>
        <taxon>Sphingomonadales</taxon>
        <taxon>Sphingomonadaceae</taxon>
        <taxon>Sphingomonas</taxon>
    </lineage>
</organism>
<evidence type="ECO:0000313" key="3">
    <source>
        <dbReference type="Proteomes" id="UP001526246"/>
    </source>
</evidence>
<comment type="caution">
    <text evidence="2">The sequence shown here is derived from an EMBL/GenBank/DDBJ whole genome shotgun (WGS) entry which is preliminary data.</text>
</comment>
<gene>
    <name evidence="2" type="ORF">OMW55_05765</name>
</gene>
<evidence type="ECO:0000256" key="1">
    <source>
        <dbReference type="SAM" id="MobiDB-lite"/>
    </source>
</evidence>
<accession>A0ABT3JE21</accession>
<name>A0ABT3JE21_9SPHN</name>
<reference evidence="2 3" key="1">
    <citation type="submission" date="2022-10" db="EMBL/GenBank/DDBJ databases">
        <title>Sphingomonas sp.</title>
        <authorList>
            <person name="Jin C."/>
        </authorList>
    </citation>
    <scope>NUCLEOTIDE SEQUENCE [LARGE SCALE GENOMIC DNA]</scope>
    <source>
        <strain evidence="2 3">BN140010</strain>
    </source>
</reference>
<feature type="compositionally biased region" description="Polar residues" evidence="1">
    <location>
        <begin position="89"/>
        <end position="100"/>
    </location>
</feature>
<evidence type="ECO:0000313" key="2">
    <source>
        <dbReference type="EMBL" id="MCW3797312.1"/>
    </source>
</evidence>
<proteinExistence type="predicted"/>
<keyword evidence="3" id="KW-1185">Reference proteome</keyword>
<feature type="region of interest" description="Disordered" evidence="1">
    <location>
        <begin position="1"/>
        <end position="100"/>
    </location>
</feature>
<sequence length="100" mass="10250">MMVDGKQPMQADGSGTRPKMTDENGELASRRDDQMAGGLPNTGESGGGAYPNPHAGKGDNPDGPDKFGGHGGQTDIAYHGGGQLGEEQQAPNPNSVTKED</sequence>
<protein>
    <submittedName>
        <fullName evidence="2">Uncharacterized protein</fullName>
    </submittedName>
</protein>
<dbReference type="Proteomes" id="UP001526246">
    <property type="component" value="Unassembled WGS sequence"/>
</dbReference>
<dbReference type="EMBL" id="JAPDOB010000001">
    <property type="protein sequence ID" value="MCW3797312.1"/>
    <property type="molecule type" value="Genomic_DNA"/>
</dbReference>
<feature type="compositionally biased region" description="Basic and acidic residues" evidence="1">
    <location>
        <begin position="56"/>
        <end position="68"/>
    </location>
</feature>